<dbReference type="GO" id="GO:0071770">
    <property type="term" value="P:DIM/DIP cell wall layer assembly"/>
    <property type="evidence" value="ECO:0007669"/>
    <property type="project" value="TreeGrafter"/>
</dbReference>
<reference evidence="3 4" key="1">
    <citation type="submission" date="2015-07" db="EMBL/GenBank/DDBJ databases">
        <title>Draft genome sequence of a diazotrophic, plant growth-promoting rhizobacterium of the Pseudomonas syringae complex.</title>
        <authorList>
            <person name="Patten C.L."/>
            <person name="Jeong H."/>
        </authorList>
    </citation>
    <scope>NUCLEOTIDE SEQUENCE [LARGE SCALE GENOMIC DNA]</scope>
    <source>
        <strain evidence="3 4">GR12-2</strain>
    </source>
</reference>
<keyword evidence="2" id="KW-0808">Transferase</keyword>
<dbReference type="PANTHER" id="PTHR40048:SF1">
    <property type="entry name" value="RHAMNOSYL O-METHYLTRANSFERASE"/>
    <property type="match status" value="1"/>
</dbReference>
<dbReference type="GO" id="GO:0005886">
    <property type="term" value="C:plasma membrane"/>
    <property type="evidence" value="ECO:0007669"/>
    <property type="project" value="TreeGrafter"/>
</dbReference>
<protein>
    <submittedName>
        <fullName evidence="3">Cephalosporin hydroxylase</fullName>
    </submittedName>
</protein>
<dbReference type="InterPro" id="IPR029063">
    <property type="entry name" value="SAM-dependent_MTases_sf"/>
</dbReference>
<proteinExistence type="predicted"/>
<gene>
    <name evidence="3" type="ORF">AFK24_12820</name>
</gene>
<name>A0A1C7Z4G4_PSESX</name>
<evidence type="ECO:0000313" key="4">
    <source>
        <dbReference type="Proteomes" id="UP000093104"/>
    </source>
</evidence>
<dbReference type="GO" id="GO:0008610">
    <property type="term" value="P:lipid biosynthetic process"/>
    <property type="evidence" value="ECO:0007669"/>
    <property type="project" value="InterPro"/>
</dbReference>
<dbReference type="GO" id="GO:0032259">
    <property type="term" value="P:methylation"/>
    <property type="evidence" value="ECO:0007669"/>
    <property type="project" value="UniProtKB-KW"/>
</dbReference>
<organism evidence="3 4">
    <name type="scientific">Pseudomonas syringae</name>
    <dbReference type="NCBI Taxonomy" id="317"/>
    <lineage>
        <taxon>Bacteria</taxon>
        <taxon>Pseudomonadati</taxon>
        <taxon>Pseudomonadota</taxon>
        <taxon>Gammaproteobacteria</taxon>
        <taxon>Pseudomonadales</taxon>
        <taxon>Pseudomonadaceae</taxon>
        <taxon>Pseudomonas</taxon>
    </lineage>
</organism>
<dbReference type="OrthoDB" id="189417at2"/>
<comment type="caution">
    <text evidence="3">The sequence shown here is derived from an EMBL/GenBank/DDBJ whole genome shotgun (WGS) entry which is preliminary data.</text>
</comment>
<sequence>MNKTALEVFEAECKEEVSAQGQNQALSNLAQEFYNESAKYKYTYHFSWMGRPIIQLPQDMMAMQELIWQIKPDLVIECGIAHGGSILYYASLLELQGHGEVLGIDRDIRAHNREAIESHPMSKRVRMIEGSSIDPATVEQVRVAAAGKKVIVVLDSNHTHEHVLAELNYYAPLVSVGSYCVVMDTVVEDMADDAFPDRPWGKGDNPKTAVRAYLKENRDFVIDEAIHNKLLITVARDGYLRRIR</sequence>
<dbReference type="GO" id="GO:0008168">
    <property type="term" value="F:methyltransferase activity"/>
    <property type="evidence" value="ECO:0007669"/>
    <property type="project" value="UniProtKB-KW"/>
</dbReference>
<evidence type="ECO:0000256" key="1">
    <source>
        <dbReference type="ARBA" id="ARBA00022603"/>
    </source>
</evidence>
<accession>A0A1C7Z4G4</accession>
<dbReference type="InterPro" id="IPR007072">
    <property type="entry name" value="RNMT_CmcI"/>
</dbReference>
<dbReference type="Pfam" id="PF04989">
    <property type="entry name" value="RMNT_CmcI"/>
    <property type="match status" value="1"/>
</dbReference>
<dbReference type="PANTHER" id="PTHR40048">
    <property type="entry name" value="RHAMNOSYL O-METHYLTRANSFERASE"/>
    <property type="match status" value="1"/>
</dbReference>
<dbReference type="PATRIC" id="fig|317.243.peg.1313"/>
<dbReference type="AlphaFoldDB" id="A0A1C7Z4G4"/>
<evidence type="ECO:0000256" key="2">
    <source>
        <dbReference type="ARBA" id="ARBA00022679"/>
    </source>
</evidence>
<dbReference type="SUPFAM" id="SSF53335">
    <property type="entry name" value="S-adenosyl-L-methionine-dependent methyltransferases"/>
    <property type="match status" value="1"/>
</dbReference>
<dbReference type="RefSeq" id="WP_065833591.1">
    <property type="nucleotide sequence ID" value="NZ_LGSI01000041.1"/>
</dbReference>
<dbReference type="Proteomes" id="UP000093104">
    <property type="component" value="Unassembled WGS sequence"/>
</dbReference>
<evidence type="ECO:0000313" key="3">
    <source>
        <dbReference type="EMBL" id="OCR24703.1"/>
    </source>
</evidence>
<dbReference type="Gene3D" id="3.40.50.150">
    <property type="entry name" value="Vaccinia Virus protein VP39"/>
    <property type="match status" value="1"/>
</dbReference>
<keyword evidence="1" id="KW-0489">Methyltransferase</keyword>
<dbReference type="EMBL" id="LGSI01000041">
    <property type="protein sequence ID" value="OCR24703.1"/>
    <property type="molecule type" value="Genomic_DNA"/>
</dbReference>